<dbReference type="SUPFAM" id="SSF53850">
    <property type="entry name" value="Periplasmic binding protein-like II"/>
    <property type="match status" value="1"/>
</dbReference>
<evidence type="ECO:0000313" key="7">
    <source>
        <dbReference type="Proteomes" id="UP001550044"/>
    </source>
</evidence>
<sequence>MDVDLRKLRYFVEVAEQLHFGRAAQTLHIAQPALSRQIRALEDDLGVALFIRDRRSTTLTPAGQQLLHDAKPLLASAQATVRRALQAALPTQQFTIAFMPGITVTPAVKALSAQHPQLDIRLLRTGWDNQTKVVLDGRADVSIVRMPVDPRGLNVKPLFSEPRVVVVADDNPLARKDSLTLADLADAHLLQDPEAVPEWRAVAHELRNGRRAQVPAIGSVEEKLELVASGAGFCVLPRSTASFYTRPDVAVLPAPDLADNQISLVWNSSHETGLVQDFSDVCYLLRPPGAN</sequence>
<keyword evidence="4" id="KW-0804">Transcription</keyword>
<dbReference type="PRINTS" id="PR00039">
    <property type="entry name" value="HTHLYSR"/>
</dbReference>
<dbReference type="Proteomes" id="UP001550044">
    <property type="component" value="Unassembled WGS sequence"/>
</dbReference>
<evidence type="ECO:0000256" key="3">
    <source>
        <dbReference type="ARBA" id="ARBA00023125"/>
    </source>
</evidence>
<comment type="similarity">
    <text evidence="1">Belongs to the LysR transcriptional regulatory family.</text>
</comment>
<dbReference type="InterPro" id="IPR000847">
    <property type="entry name" value="LysR_HTH_N"/>
</dbReference>
<dbReference type="SUPFAM" id="SSF46785">
    <property type="entry name" value="Winged helix' DNA-binding domain"/>
    <property type="match status" value="1"/>
</dbReference>
<organism evidence="6 7">
    <name type="scientific">Streptomyces sp. 900116325</name>
    <dbReference type="NCBI Taxonomy" id="3154295"/>
    <lineage>
        <taxon>Bacteria</taxon>
        <taxon>Bacillati</taxon>
        <taxon>Actinomycetota</taxon>
        <taxon>Actinomycetes</taxon>
        <taxon>Kitasatosporales</taxon>
        <taxon>Streptomycetaceae</taxon>
        <taxon>Streptomyces</taxon>
    </lineage>
</organism>
<dbReference type="Gene3D" id="3.40.190.10">
    <property type="entry name" value="Periplasmic binding protein-like II"/>
    <property type="match status" value="2"/>
</dbReference>
<evidence type="ECO:0000256" key="4">
    <source>
        <dbReference type="ARBA" id="ARBA00023163"/>
    </source>
</evidence>
<gene>
    <name evidence="6" type="ORF">ABZV61_37960</name>
</gene>
<dbReference type="RefSeq" id="WP_356712825.1">
    <property type="nucleotide sequence ID" value="NZ_JBEXIP010000058.1"/>
</dbReference>
<dbReference type="InterPro" id="IPR005119">
    <property type="entry name" value="LysR_subst-bd"/>
</dbReference>
<dbReference type="PANTHER" id="PTHR30346:SF0">
    <property type="entry name" value="HCA OPERON TRANSCRIPTIONAL ACTIVATOR HCAR"/>
    <property type="match status" value="1"/>
</dbReference>
<reference evidence="6 7" key="1">
    <citation type="submission" date="2024-06" db="EMBL/GenBank/DDBJ databases">
        <title>The Natural Products Discovery Center: Release of the First 8490 Sequenced Strains for Exploring Actinobacteria Biosynthetic Diversity.</title>
        <authorList>
            <person name="Kalkreuter E."/>
            <person name="Kautsar S.A."/>
            <person name="Yang D."/>
            <person name="Bader C.D."/>
            <person name="Teijaro C.N."/>
            <person name="Fluegel L."/>
            <person name="Davis C.M."/>
            <person name="Simpson J.R."/>
            <person name="Lauterbach L."/>
            <person name="Steele A.D."/>
            <person name="Gui C."/>
            <person name="Meng S."/>
            <person name="Li G."/>
            <person name="Viehrig K."/>
            <person name="Ye F."/>
            <person name="Su P."/>
            <person name="Kiefer A.F."/>
            <person name="Nichols A."/>
            <person name="Cepeda A.J."/>
            <person name="Yan W."/>
            <person name="Fan B."/>
            <person name="Jiang Y."/>
            <person name="Adhikari A."/>
            <person name="Zheng C.-J."/>
            <person name="Schuster L."/>
            <person name="Cowan T.M."/>
            <person name="Smanski M.J."/>
            <person name="Chevrette M.G."/>
            <person name="De Carvalho L.P.S."/>
            <person name="Shen B."/>
        </authorList>
    </citation>
    <scope>NUCLEOTIDE SEQUENCE [LARGE SCALE GENOMIC DNA]</scope>
    <source>
        <strain evidence="6 7">NPDC005137</strain>
    </source>
</reference>
<dbReference type="Pfam" id="PF03466">
    <property type="entry name" value="LysR_substrate"/>
    <property type="match status" value="1"/>
</dbReference>
<dbReference type="InterPro" id="IPR036390">
    <property type="entry name" value="WH_DNA-bd_sf"/>
</dbReference>
<dbReference type="PANTHER" id="PTHR30346">
    <property type="entry name" value="TRANSCRIPTIONAL DUAL REGULATOR HCAR-RELATED"/>
    <property type="match status" value="1"/>
</dbReference>
<evidence type="ECO:0000259" key="5">
    <source>
        <dbReference type="PROSITE" id="PS50931"/>
    </source>
</evidence>
<evidence type="ECO:0000256" key="2">
    <source>
        <dbReference type="ARBA" id="ARBA00023015"/>
    </source>
</evidence>
<comment type="caution">
    <text evidence="6">The sequence shown here is derived from an EMBL/GenBank/DDBJ whole genome shotgun (WGS) entry which is preliminary data.</text>
</comment>
<keyword evidence="3" id="KW-0238">DNA-binding</keyword>
<feature type="domain" description="HTH lysR-type" evidence="5">
    <location>
        <begin position="3"/>
        <end position="60"/>
    </location>
</feature>
<evidence type="ECO:0000256" key="1">
    <source>
        <dbReference type="ARBA" id="ARBA00009437"/>
    </source>
</evidence>
<proteinExistence type="inferred from homology"/>
<dbReference type="Gene3D" id="1.10.10.10">
    <property type="entry name" value="Winged helix-like DNA-binding domain superfamily/Winged helix DNA-binding domain"/>
    <property type="match status" value="1"/>
</dbReference>
<evidence type="ECO:0000313" key="6">
    <source>
        <dbReference type="EMBL" id="MET8438404.1"/>
    </source>
</evidence>
<name>A0ABV2UMS5_9ACTN</name>
<accession>A0ABV2UMS5</accession>
<keyword evidence="7" id="KW-1185">Reference proteome</keyword>
<protein>
    <submittedName>
        <fullName evidence="6">LysR substrate-binding domain-containing protein</fullName>
    </submittedName>
</protein>
<dbReference type="CDD" id="cd08414">
    <property type="entry name" value="PBP2_LTTR_aromatics_like"/>
    <property type="match status" value="1"/>
</dbReference>
<dbReference type="Pfam" id="PF00126">
    <property type="entry name" value="HTH_1"/>
    <property type="match status" value="1"/>
</dbReference>
<dbReference type="EMBL" id="JBEXIP010000058">
    <property type="protein sequence ID" value="MET8438404.1"/>
    <property type="molecule type" value="Genomic_DNA"/>
</dbReference>
<dbReference type="PROSITE" id="PS50931">
    <property type="entry name" value="HTH_LYSR"/>
    <property type="match status" value="1"/>
</dbReference>
<keyword evidence="2" id="KW-0805">Transcription regulation</keyword>
<dbReference type="InterPro" id="IPR036388">
    <property type="entry name" value="WH-like_DNA-bd_sf"/>
</dbReference>